<protein>
    <submittedName>
        <fullName evidence="2">Uncharacterized protein</fullName>
    </submittedName>
</protein>
<comment type="caution">
    <text evidence="2">The sequence shown here is derived from an EMBL/GenBank/DDBJ whole genome shotgun (WGS) entry which is preliminary data.</text>
</comment>
<gene>
    <name evidence="2" type="ORF">BB31_08430</name>
</gene>
<sequence length="99" mass="11821">MIGEIMREERIERMRARFADRIDGNRDRIAARAERCYAAEKAGAEKSAALTQRWHKRVAAIRRRAEDRRDAFPPPSSRRPREFDFEPDWDDDPGPRRRR</sequence>
<name>A0A2P2FYR9_AMYLU</name>
<dbReference type="AlphaFoldDB" id="A0A2P2FYR9"/>
<evidence type="ECO:0000256" key="1">
    <source>
        <dbReference type="SAM" id="MobiDB-lite"/>
    </source>
</evidence>
<evidence type="ECO:0000313" key="3">
    <source>
        <dbReference type="Proteomes" id="UP000256220"/>
    </source>
</evidence>
<dbReference type="RefSeq" id="WP_034307925.1">
    <property type="nucleotide sequence ID" value="NZ_JFBM01000005.1"/>
</dbReference>
<proteinExistence type="predicted"/>
<dbReference type="EMBL" id="JFBM01000005">
    <property type="protein sequence ID" value="KFU81863.1"/>
    <property type="molecule type" value="Genomic_DNA"/>
</dbReference>
<keyword evidence="3" id="KW-1185">Reference proteome</keyword>
<evidence type="ECO:0000313" key="2">
    <source>
        <dbReference type="EMBL" id="KFU81863.1"/>
    </source>
</evidence>
<dbReference type="Proteomes" id="UP000256220">
    <property type="component" value="Unassembled WGS sequence"/>
</dbReference>
<feature type="region of interest" description="Disordered" evidence="1">
    <location>
        <begin position="64"/>
        <end position="99"/>
    </location>
</feature>
<accession>A0A2P2FYR9</accession>
<organism evidence="2 3">
    <name type="scientific">Amycolatopsis lurida NRRL 2430</name>
    <dbReference type="NCBI Taxonomy" id="1460371"/>
    <lineage>
        <taxon>Bacteria</taxon>
        <taxon>Bacillati</taxon>
        <taxon>Actinomycetota</taxon>
        <taxon>Actinomycetes</taxon>
        <taxon>Pseudonocardiales</taxon>
        <taxon>Pseudonocardiaceae</taxon>
        <taxon>Amycolatopsis</taxon>
    </lineage>
</organism>
<reference evidence="2 3" key="1">
    <citation type="journal article" date="2014" name="Genome Announc.">
        <title>Draft Genome Sequence of Amycolatopsis lurida NRRL 2430, Producer of the Glycopeptide Family Antibiotic Ristocetin.</title>
        <authorList>
            <person name="Kwun M.J."/>
            <person name="Hong H.J."/>
        </authorList>
    </citation>
    <scope>NUCLEOTIDE SEQUENCE [LARGE SCALE GENOMIC DNA]</scope>
    <source>
        <strain evidence="2 3">NRRL 2430</strain>
    </source>
</reference>